<evidence type="ECO:0000256" key="1">
    <source>
        <dbReference type="SAM" id="Phobius"/>
    </source>
</evidence>
<name>A0A8S5Q377_9CAUD</name>
<keyword evidence="1" id="KW-0812">Transmembrane</keyword>
<feature type="transmembrane region" description="Helical" evidence="1">
    <location>
        <begin position="6"/>
        <end position="27"/>
    </location>
</feature>
<protein>
    <submittedName>
        <fullName evidence="2">Uncharacterized protein</fullName>
    </submittedName>
</protein>
<evidence type="ECO:0000313" key="2">
    <source>
        <dbReference type="EMBL" id="DAE13758.1"/>
    </source>
</evidence>
<keyword evidence="1" id="KW-0472">Membrane</keyword>
<proteinExistence type="predicted"/>
<keyword evidence="1" id="KW-1133">Transmembrane helix</keyword>
<feature type="transmembrane region" description="Helical" evidence="1">
    <location>
        <begin position="47"/>
        <end position="71"/>
    </location>
</feature>
<accession>A0A8S5Q377</accession>
<reference evidence="2" key="1">
    <citation type="journal article" date="2021" name="Proc. Natl. Acad. Sci. U.S.A.">
        <title>A Catalog of Tens of Thousands of Viruses from Human Metagenomes Reveals Hidden Associations with Chronic Diseases.</title>
        <authorList>
            <person name="Tisza M.J."/>
            <person name="Buck C.B."/>
        </authorList>
    </citation>
    <scope>NUCLEOTIDE SEQUENCE</scope>
    <source>
        <strain evidence="2">CtQqU1</strain>
    </source>
</reference>
<sequence>MPIYEIALGIVLTTMVGMLFVSPIYLFERYILWEILDEYIDSTVIKVVACAVINIAIFLIGYVIVLAGAGYKNG</sequence>
<dbReference type="EMBL" id="BK015568">
    <property type="protein sequence ID" value="DAE13758.1"/>
    <property type="molecule type" value="Genomic_DNA"/>
</dbReference>
<organism evidence="2">
    <name type="scientific">Siphoviridae sp. ctQqU1</name>
    <dbReference type="NCBI Taxonomy" id="2825496"/>
    <lineage>
        <taxon>Viruses</taxon>
        <taxon>Duplodnaviria</taxon>
        <taxon>Heunggongvirae</taxon>
        <taxon>Uroviricota</taxon>
        <taxon>Caudoviricetes</taxon>
    </lineage>
</organism>